<comment type="caution">
    <text evidence="2">The sequence shown here is derived from an EMBL/GenBank/DDBJ whole genome shotgun (WGS) entry which is preliminary data.</text>
</comment>
<feature type="coiled-coil region" evidence="1">
    <location>
        <begin position="36"/>
        <end position="66"/>
    </location>
</feature>
<dbReference type="Proteomes" id="UP001642520">
    <property type="component" value="Unassembled WGS sequence"/>
</dbReference>
<dbReference type="EMBL" id="CAXAJV020001281">
    <property type="protein sequence ID" value="CAL7934326.1"/>
    <property type="molecule type" value="Genomic_DNA"/>
</dbReference>
<proteinExistence type="predicted"/>
<evidence type="ECO:0000256" key="1">
    <source>
        <dbReference type="SAM" id="Coils"/>
    </source>
</evidence>
<reference evidence="2 3" key="1">
    <citation type="submission" date="2024-08" db="EMBL/GenBank/DDBJ databases">
        <authorList>
            <person name="Will J Nash"/>
            <person name="Angela Man"/>
            <person name="Seanna McTaggart"/>
            <person name="Kendall Baker"/>
            <person name="Tom Barker"/>
            <person name="Leah Catchpole"/>
            <person name="Alex Durrant"/>
            <person name="Karim Gharbi"/>
            <person name="Naomi Irish"/>
            <person name="Gemy Kaithakottil"/>
            <person name="Debby Ku"/>
            <person name="Aaliyah Providence"/>
            <person name="Felix Shaw"/>
            <person name="David Swarbreck"/>
            <person name="Chris Watkins"/>
            <person name="Ann M. McCartney"/>
            <person name="Giulio Formenti"/>
            <person name="Alice Mouton"/>
            <person name="Noel Vella"/>
            <person name="Bjorn M von Reumont"/>
            <person name="Adriana Vella"/>
            <person name="Wilfried Haerty"/>
        </authorList>
    </citation>
    <scope>NUCLEOTIDE SEQUENCE [LARGE SCALE GENOMIC DNA]</scope>
</reference>
<organism evidence="2 3">
    <name type="scientific">Xylocopa violacea</name>
    <name type="common">Violet carpenter bee</name>
    <name type="synonym">Apis violacea</name>
    <dbReference type="NCBI Taxonomy" id="135666"/>
    <lineage>
        <taxon>Eukaryota</taxon>
        <taxon>Metazoa</taxon>
        <taxon>Ecdysozoa</taxon>
        <taxon>Arthropoda</taxon>
        <taxon>Hexapoda</taxon>
        <taxon>Insecta</taxon>
        <taxon>Pterygota</taxon>
        <taxon>Neoptera</taxon>
        <taxon>Endopterygota</taxon>
        <taxon>Hymenoptera</taxon>
        <taxon>Apocrita</taxon>
        <taxon>Aculeata</taxon>
        <taxon>Apoidea</taxon>
        <taxon>Anthophila</taxon>
        <taxon>Apidae</taxon>
        <taxon>Xylocopa</taxon>
        <taxon>Xylocopa</taxon>
    </lineage>
</organism>
<sequence>MTSLNYEKHNLHLTQVEYLNKKLQLRVIKQILITKNNALQLKNRILKEKIKELENINNNVWIAQDEFCNKTWDFSFKHNFSPFFNYCPNITKVNEHHECRYNTIIDSDAGKSNTCKENVLLKLKEEIETINNEITLIRSKNVEADLKQGQLSLSDLKSFSEEISELIRLITDTKHQLNIRNTSLNQNPNTCIIEEFKNARKLFVNKSNFHNSILTEKKCTPRSTKIIQQPKEYYDVKANVKFGRFTMKKRSIISLRFEKNIRNSK</sequence>
<name>A0ABP1N1T6_XYLVO</name>
<gene>
    <name evidence="2" type="ORF">XYLVIOL_LOCUS959</name>
</gene>
<accession>A0ABP1N1T6</accession>
<evidence type="ECO:0000313" key="3">
    <source>
        <dbReference type="Proteomes" id="UP001642520"/>
    </source>
</evidence>
<evidence type="ECO:0000313" key="2">
    <source>
        <dbReference type="EMBL" id="CAL7934326.1"/>
    </source>
</evidence>
<feature type="coiled-coil region" evidence="1">
    <location>
        <begin position="113"/>
        <end position="140"/>
    </location>
</feature>
<keyword evidence="3" id="KW-1185">Reference proteome</keyword>
<keyword evidence="1" id="KW-0175">Coiled coil</keyword>
<protein>
    <submittedName>
        <fullName evidence="2">Uncharacterized protein</fullName>
    </submittedName>
</protein>